<feature type="transmembrane region" description="Helical" evidence="3">
    <location>
        <begin position="50"/>
        <end position="71"/>
    </location>
</feature>
<keyword evidence="3" id="KW-0812">Transmembrane</keyword>
<protein>
    <recommendedName>
        <fullName evidence="2">Biotin transporter</fullName>
    </recommendedName>
</protein>
<dbReference type="EMBL" id="CP004353">
    <property type="protein sequence ID" value="AHI23006.1"/>
    <property type="molecule type" value="Genomic_DNA"/>
</dbReference>
<keyword evidence="2" id="KW-1003">Cell membrane</keyword>
<dbReference type="AlphaFoldDB" id="W5Y189"/>
<dbReference type="Gene3D" id="1.10.1760.20">
    <property type="match status" value="1"/>
</dbReference>
<dbReference type="GO" id="GO:0015225">
    <property type="term" value="F:biotin transmembrane transporter activity"/>
    <property type="evidence" value="ECO:0007669"/>
    <property type="project" value="UniProtKB-UniRule"/>
</dbReference>
<feature type="transmembrane region" description="Helical" evidence="3">
    <location>
        <begin position="114"/>
        <end position="137"/>
    </location>
</feature>
<dbReference type="PATRIC" id="fig|1224164.3.peg.1632"/>
<gene>
    <name evidence="4" type="ORF">B843_08105</name>
</gene>
<dbReference type="InterPro" id="IPR003784">
    <property type="entry name" value="BioY"/>
</dbReference>
<reference evidence="4 5" key="1">
    <citation type="submission" date="2013-02" db="EMBL/GenBank/DDBJ databases">
        <title>The complete genome sequence of Corynebacterium vitaeruminis DSM 20294.</title>
        <authorList>
            <person name="Ruckert C."/>
            <person name="Albersmeier A."/>
            <person name="Kalinowski J."/>
        </authorList>
    </citation>
    <scope>NUCLEOTIDE SEQUENCE [LARGE SCALE GENOMIC DNA]</scope>
    <source>
        <strain evidence="5">ATCC 10234</strain>
    </source>
</reference>
<dbReference type="HOGENOM" id="CLU_077931_0_0_11"/>
<accession>W5Y189</accession>
<dbReference type="STRING" id="1224164.B843_08105"/>
<dbReference type="KEGG" id="cvt:B843_08105"/>
<sequence>MVDLAYIAVFAALIIVLAFVSIPVGAAGVPIVMQNAAIILAGLILGGRRGFLAAALFLLLGLAGLPVLAGGKSALAAISGPTVGYLVGYLISPLVAGSIAYAAPKNNKTAFTGFLVVGAVVALAVQYICGAIGLVYRVGMEWGPAFAAQLPFIPLDLAKLAVGVIIALGVHAAFPDLRRKA</sequence>
<evidence type="ECO:0000313" key="5">
    <source>
        <dbReference type="Proteomes" id="UP000019222"/>
    </source>
</evidence>
<evidence type="ECO:0000256" key="3">
    <source>
        <dbReference type="SAM" id="Phobius"/>
    </source>
</evidence>
<feature type="transmembrane region" description="Helical" evidence="3">
    <location>
        <begin position="83"/>
        <end position="102"/>
    </location>
</feature>
<dbReference type="Proteomes" id="UP000019222">
    <property type="component" value="Chromosome"/>
</dbReference>
<name>W5Y189_9CORY</name>
<keyword evidence="2" id="KW-0813">Transport</keyword>
<comment type="subcellular location">
    <subcellularLocation>
        <location evidence="2">Cell membrane</location>
        <topology evidence="2">Multi-pass membrane protein</topology>
    </subcellularLocation>
</comment>
<evidence type="ECO:0000313" key="4">
    <source>
        <dbReference type="EMBL" id="AHI23006.1"/>
    </source>
</evidence>
<keyword evidence="5" id="KW-1185">Reference proteome</keyword>
<dbReference type="PIRSF" id="PIRSF016661">
    <property type="entry name" value="BioY"/>
    <property type="match status" value="1"/>
</dbReference>
<dbReference type="Pfam" id="PF02632">
    <property type="entry name" value="BioY"/>
    <property type="match status" value="1"/>
</dbReference>
<keyword evidence="2 3" id="KW-0472">Membrane</keyword>
<evidence type="ECO:0000256" key="1">
    <source>
        <dbReference type="ARBA" id="ARBA00010692"/>
    </source>
</evidence>
<comment type="similarity">
    <text evidence="1 2">Belongs to the BioY family.</text>
</comment>
<dbReference type="eggNOG" id="COG1268">
    <property type="taxonomic scope" value="Bacteria"/>
</dbReference>
<evidence type="ECO:0000256" key="2">
    <source>
        <dbReference type="PIRNR" id="PIRNR016661"/>
    </source>
</evidence>
<organism evidence="4 5">
    <name type="scientific">Corynebacterium vitaeruminis DSM 20294</name>
    <dbReference type="NCBI Taxonomy" id="1224164"/>
    <lineage>
        <taxon>Bacteria</taxon>
        <taxon>Bacillati</taxon>
        <taxon>Actinomycetota</taxon>
        <taxon>Actinomycetes</taxon>
        <taxon>Mycobacteriales</taxon>
        <taxon>Corynebacteriaceae</taxon>
        <taxon>Corynebacterium</taxon>
    </lineage>
</organism>
<feature type="transmembrane region" description="Helical" evidence="3">
    <location>
        <begin position="157"/>
        <end position="174"/>
    </location>
</feature>
<keyword evidence="3" id="KW-1133">Transmembrane helix</keyword>
<proteinExistence type="inferred from homology"/>
<dbReference type="GO" id="GO:0005886">
    <property type="term" value="C:plasma membrane"/>
    <property type="evidence" value="ECO:0007669"/>
    <property type="project" value="UniProtKB-SubCell"/>
</dbReference>
<dbReference type="PANTHER" id="PTHR34295">
    <property type="entry name" value="BIOTIN TRANSPORTER BIOY"/>
    <property type="match status" value="1"/>
</dbReference>
<dbReference type="PANTHER" id="PTHR34295:SF1">
    <property type="entry name" value="BIOTIN TRANSPORTER BIOY"/>
    <property type="match status" value="1"/>
</dbReference>
<feature type="transmembrane region" description="Helical" evidence="3">
    <location>
        <begin position="6"/>
        <end position="29"/>
    </location>
</feature>